<keyword evidence="3 6" id="KW-0378">Hydrolase</keyword>
<evidence type="ECO:0000313" key="9">
    <source>
        <dbReference type="Proteomes" id="UP001652626"/>
    </source>
</evidence>
<dbReference type="CDD" id="cd00190">
    <property type="entry name" value="Tryp_SPc"/>
    <property type="match status" value="1"/>
</dbReference>
<dbReference type="InterPro" id="IPR018114">
    <property type="entry name" value="TRYPSIN_HIS"/>
</dbReference>
<evidence type="ECO:0000256" key="7">
    <source>
        <dbReference type="SAM" id="SignalP"/>
    </source>
</evidence>
<dbReference type="RefSeq" id="XP_026488873.2">
    <property type="nucleotide sequence ID" value="XM_026633088.2"/>
</dbReference>
<dbReference type="InterPro" id="IPR050430">
    <property type="entry name" value="Peptidase_S1"/>
</dbReference>
<dbReference type="PROSITE" id="PS00134">
    <property type="entry name" value="TRYPSIN_HIS"/>
    <property type="match status" value="1"/>
</dbReference>
<dbReference type="InterPro" id="IPR001314">
    <property type="entry name" value="Peptidase_S1A"/>
</dbReference>
<dbReference type="InterPro" id="IPR033116">
    <property type="entry name" value="TRYPSIN_SER"/>
</dbReference>
<evidence type="ECO:0000313" key="10">
    <source>
        <dbReference type="RefSeq" id="XP_026488873.2"/>
    </source>
</evidence>
<reference evidence="10" key="1">
    <citation type="submission" date="2025-08" db="UniProtKB">
        <authorList>
            <consortium name="RefSeq"/>
        </authorList>
    </citation>
    <scope>IDENTIFICATION</scope>
    <source>
        <tissue evidence="10">Whole body</tissue>
    </source>
</reference>
<evidence type="ECO:0000256" key="1">
    <source>
        <dbReference type="ARBA" id="ARBA00007664"/>
    </source>
</evidence>
<dbReference type="PRINTS" id="PR00722">
    <property type="entry name" value="CHYMOTRYPSIN"/>
</dbReference>
<evidence type="ECO:0000256" key="3">
    <source>
        <dbReference type="ARBA" id="ARBA00022801"/>
    </source>
</evidence>
<keyword evidence="9" id="KW-1185">Reference proteome</keyword>
<keyword evidence="2 6" id="KW-0645">Protease</keyword>
<dbReference type="InterPro" id="IPR001254">
    <property type="entry name" value="Trypsin_dom"/>
</dbReference>
<evidence type="ECO:0000256" key="5">
    <source>
        <dbReference type="ARBA" id="ARBA00023157"/>
    </source>
</evidence>
<evidence type="ECO:0000259" key="8">
    <source>
        <dbReference type="PROSITE" id="PS50240"/>
    </source>
</evidence>
<dbReference type="PROSITE" id="PS50240">
    <property type="entry name" value="TRYPSIN_DOM"/>
    <property type="match status" value="1"/>
</dbReference>
<feature type="domain" description="Peptidase S1" evidence="8">
    <location>
        <begin position="37"/>
        <end position="282"/>
    </location>
</feature>
<dbReference type="GO" id="GO:0016485">
    <property type="term" value="P:protein processing"/>
    <property type="evidence" value="ECO:0007669"/>
    <property type="project" value="UniProtKB-ARBA"/>
</dbReference>
<evidence type="ECO:0000256" key="2">
    <source>
        <dbReference type="ARBA" id="ARBA00022670"/>
    </source>
</evidence>
<feature type="signal peptide" evidence="7">
    <location>
        <begin position="1"/>
        <end position="15"/>
    </location>
</feature>
<proteinExistence type="inferred from homology"/>
<sequence length="283" mass="30453">MYLITVLALVGAAVAAPNAIAPRIVEESATGALDQRIVGGSDANIEDYPFMAVILVSREDHIQLIFRPFCGGSLITTRAVLTAAHCFFNNLLPSNHLRVRLGSSLSWFGGQRYRVDNWVKHPGYSWPKLYHDIAILKLATPAILSNRVAVAPIAGPNYIVADNTTVTAAGWGVLEHDGEPSVILQQVDVKKVNHDICRANYAELQALLGEHEVPDVTSEMVCAGILGVGGKDACQGDSGGPLLHQGVIIGVTSWGHECAHPKYPGVYVNVPSYTNWIVENAEN</sequence>
<dbReference type="OrthoDB" id="9425590at2759"/>
<dbReference type="InterPro" id="IPR043504">
    <property type="entry name" value="Peptidase_S1_PA_chymotrypsin"/>
</dbReference>
<accession>A0A8B8HVI4</accession>
<dbReference type="SMART" id="SM00020">
    <property type="entry name" value="Tryp_SPc"/>
    <property type="match status" value="1"/>
</dbReference>
<organism evidence="9 10">
    <name type="scientific">Vanessa tameamea</name>
    <name type="common">Kamehameha butterfly</name>
    <dbReference type="NCBI Taxonomy" id="334116"/>
    <lineage>
        <taxon>Eukaryota</taxon>
        <taxon>Metazoa</taxon>
        <taxon>Ecdysozoa</taxon>
        <taxon>Arthropoda</taxon>
        <taxon>Hexapoda</taxon>
        <taxon>Insecta</taxon>
        <taxon>Pterygota</taxon>
        <taxon>Neoptera</taxon>
        <taxon>Endopterygota</taxon>
        <taxon>Lepidoptera</taxon>
        <taxon>Glossata</taxon>
        <taxon>Ditrysia</taxon>
        <taxon>Papilionoidea</taxon>
        <taxon>Nymphalidae</taxon>
        <taxon>Nymphalinae</taxon>
        <taxon>Vanessa</taxon>
    </lineage>
</organism>
<dbReference type="PROSITE" id="PS00135">
    <property type="entry name" value="TRYPSIN_SER"/>
    <property type="match status" value="1"/>
</dbReference>
<keyword evidence="5" id="KW-1015">Disulfide bond</keyword>
<dbReference type="Pfam" id="PF00089">
    <property type="entry name" value="Trypsin"/>
    <property type="match status" value="1"/>
</dbReference>
<keyword evidence="4 6" id="KW-0720">Serine protease</keyword>
<dbReference type="InterPro" id="IPR009003">
    <property type="entry name" value="Peptidase_S1_PA"/>
</dbReference>
<dbReference type="GO" id="GO:0004252">
    <property type="term" value="F:serine-type endopeptidase activity"/>
    <property type="evidence" value="ECO:0007669"/>
    <property type="project" value="UniProtKB-EC"/>
</dbReference>
<dbReference type="Gene3D" id="2.40.10.10">
    <property type="entry name" value="Trypsin-like serine proteases"/>
    <property type="match status" value="1"/>
</dbReference>
<dbReference type="GO" id="GO:0005576">
    <property type="term" value="C:extracellular region"/>
    <property type="evidence" value="ECO:0007669"/>
    <property type="project" value="UniProtKB-SubCell"/>
</dbReference>
<name>A0A8B8HVI4_VANTA</name>
<dbReference type="AlphaFoldDB" id="A0A8B8HVI4"/>
<dbReference type="PANTHER" id="PTHR24276">
    <property type="entry name" value="POLYSERASE-RELATED"/>
    <property type="match status" value="1"/>
</dbReference>
<dbReference type="SUPFAM" id="SSF50494">
    <property type="entry name" value="Trypsin-like serine proteases"/>
    <property type="match status" value="1"/>
</dbReference>
<dbReference type="Proteomes" id="UP001652626">
    <property type="component" value="Chromosome 21"/>
</dbReference>
<dbReference type="PANTHER" id="PTHR24276:SF91">
    <property type="entry name" value="AT26814P-RELATED"/>
    <property type="match status" value="1"/>
</dbReference>
<keyword evidence="7" id="KW-0732">Signal</keyword>
<evidence type="ECO:0000256" key="6">
    <source>
        <dbReference type="RuleBase" id="RU363034"/>
    </source>
</evidence>
<dbReference type="OMA" id="WPDITEN"/>
<feature type="chain" id="PRO_5045428728" evidence="7">
    <location>
        <begin position="16"/>
        <end position="283"/>
    </location>
</feature>
<comment type="similarity">
    <text evidence="1">Belongs to the peptidase S1 family.</text>
</comment>
<protein>
    <submittedName>
        <fullName evidence="10">Trypsin, alkaline C-like</fullName>
    </submittedName>
</protein>
<dbReference type="GeneID" id="113395502"/>
<evidence type="ECO:0000256" key="4">
    <source>
        <dbReference type="ARBA" id="ARBA00022825"/>
    </source>
</evidence>
<gene>
    <name evidence="10" type="primary">LOC113395502</name>
</gene>